<dbReference type="Proteomes" id="UP000887116">
    <property type="component" value="Unassembled WGS sequence"/>
</dbReference>
<proteinExistence type="predicted"/>
<evidence type="ECO:0000313" key="3">
    <source>
        <dbReference type="Proteomes" id="UP000887116"/>
    </source>
</evidence>
<evidence type="ECO:0000313" key="2">
    <source>
        <dbReference type="EMBL" id="GFR20164.1"/>
    </source>
</evidence>
<dbReference type="InterPro" id="IPR036875">
    <property type="entry name" value="Znf_CCHC_sf"/>
</dbReference>
<dbReference type="GO" id="GO:0008270">
    <property type="term" value="F:zinc ion binding"/>
    <property type="evidence" value="ECO:0007669"/>
    <property type="project" value="InterPro"/>
</dbReference>
<dbReference type="EMBL" id="BMAO01018041">
    <property type="protein sequence ID" value="GFR20164.1"/>
    <property type="molecule type" value="Genomic_DNA"/>
</dbReference>
<feature type="compositionally biased region" description="Low complexity" evidence="1">
    <location>
        <begin position="86"/>
        <end position="108"/>
    </location>
</feature>
<feature type="region of interest" description="Disordered" evidence="1">
    <location>
        <begin position="77"/>
        <end position="117"/>
    </location>
</feature>
<dbReference type="SUPFAM" id="SSF57756">
    <property type="entry name" value="Retrovirus zinc finger-like domains"/>
    <property type="match status" value="1"/>
</dbReference>
<name>A0A8X6IDM3_TRICU</name>
<accession>A0A8X6IDM3</accession>
<protein>
    <submittedName>
        <fullName evidence="2">Uncharacterized protein</fullName>
    </submittedName>
</protein>
<dbReference type="Gene3D" id="4.10.60.10">
    <property type="entry name" value="Zinc finger, CCHC-type"/>
    <property type="match status" value="1"/>
</dbReference>
<comment type="caution">
    <text evidence="2">The sequence shown here is derived from an EMBL/GenBank/DDBJ whole genome shotgun (WGS) entry which is preliminary data.</text>
</comment>
<gene>
    <name evidence="2" type="ORF">TNCT_87721</name>
</gene>
<dbReference type="GO" id="GO:0003676">
    <property type="term" value="F:nucleic acid binding"/>
    <property type="evidence" value="ECO:0007669"/>
    <property type="project" value="InterPro"/>
</dbReference>
<organism evidence="2 3">
    <name type="scientific">Trichonephila clavata</name>
    <name type="common">Joro spider</name>
    <name type="synonym">Nephila clavata</name>
    <dbReference type="NCBI Taxonomy" id="2740835"/>
    <lineage>
        <taxon>Eukaryota</taxon>
        <taxon>Metazoa</taxon>
        <taxon>Ecdysozoa</taxon>
        <taxon>Arthropoda</taxon>
        <taxon>Chelicerata</taxon>
        <taxon>Arachnida</taxon>
        <taxon>Araneae</taxon>
        <taxon>Araneomorphae</taxon>
        <taxon>Entelegynae</taxon>
        <taxon>Araneoidea</taxon>
        <taxon>Nephilidae</taxon>
        <taxon>Trichonephila</taxon>
    </lineage>
</organism>
<reference evidence="2" key="1">
    <citation type="submission" date="2020-07" db="EMBL/GenBank/DDBJ databases">
        <title>Multicomponent nature underlies the extraordinary mechanical properties of spider dragline silk.</title>
        <authorList>
            <person name="Kono N."/>
            <person name="Nakamura H."/>
            <person name="Mori M."/>
            <person name="Yoshida Y."/>
            <person name="Ohtoshi R."/>
            <person name="Malay A.D."/>
            <person name="Moran D.A.P."/>
            <person name="Tomita M."/>
            <person name="Numata K."/>
            <person name="Arakawa K."/>
        </authorList>
    </citation>
    <scope>NUCLEOTIDE SEQUENCE</scope>
</reference>
<keyword evidence="3" id="KW-1185">Reference proteome</keyword>
<evidence type="ECO:0000256" key="1">
    <source>
        <dbReference type="SAM" id="MobiDB-lite"/>
    </source>
</evidence>
<dbReference type="OrthoDB" id="6436624at2759"/>
<dbReference type="AlphaFoldDB" id="A0A8X6IDM3"/>
<sequence>MRTRCLKCGQQHRTKDCEIKEKLEKPTCINCKEVGHLASSFNCPKYPQIKKKTEKAQNPNENKNIFPANKDAVKDFSYATALQGKNSTHNQTPQSNTQTTQNQNYPHPTDTENSNERPFGIMDAVFEIKKLFADYPFLLELGKQLRAVKGKDRINVFYEHVMRNYE</sequence>